<sequence length="50" mass="5658">MLFRPNVANKSSHHQFGCSYYLRSQAVFPNIRASFVAAASAKKLQQTTKR</sequence>
<name>K6Z4D2_9ALTE</name>
<accession>K6Z4D2</accession>
<reference evidence="1 2" key="1">
    <citation type="journal article" date="2013" name="Genome Announc.">
        <title>Complete Genome Sequence of Glaciecola psychrophila Strain 170T.</title>
        <authorList>
            <person name="Yin J."/>
            <person name="Chen J."/>
            <person name="Liu G."/>
            <person name="Yu Y."/>
            <person name="Song L."/>
            <person name="Wang X."/>
            <person name="Qu X."/>
        </authorList>
    </citation>
    <scope>NUCLEOTIDE SEQUENCE [LARGE SCALE GENOMIC DNA]</scope>
    <source>
        <strain evidence="1 2">170</strain>
    </source>
</reference>
<keyword evidence="2" id="KW-1185">Reference proteome</keyword>
<proteinExistence type="predicted"/>
<evidence type="ECO:0000313" key="1">
    <source>
        <dbReference type="EMBL" id="AGH46883.1"/>
    </source>
</evidence>
<dbReference type="HOGENOM" id="CLU_3120843_0_0_6"/>
<dbReference type="KEGG" id="gps:C427_4784"/>
<dbReference type="STRING" id="1129794.C427_4784"/>
<evidence type="ECO:0000313" key="2">
    <source>
        <dbReference type="Proteomes" id="UP000011864"/>
    </source>
</evidence>
<gene>
    <name evidence="1" type="ORF">C427_4784</name>
</gene>
<dbReference type="Proteomes" id="UP000011864">
    <property type="component" value="Chromosome"/>
</dbReference>
<dbReference type="PATRIC" id="fig|1129794.4.peg.4764"/>
<organism evidence="1 2">
    <name type="scientific">Paraglaciecola psychrophila 170</name>
    <dbReference type="NCBI Taxonomy" id="1129794"/>
    <lineage>
        <taxon>Bacteria</taxon>
        <taxon>Pseudomonadati</taxon>
        <taxon>Pseudomonadota</taxon>
        <taxon>Gammaproteobacteria</taxon>
        <taxon>Alteromonadales</taxon>
        <taxon>Alteromonadaceae</taxon>
        <taxon>Paraglaciecola</taxon>
    </lineage>
</organism>
<dbReference type="EMBL" id="CP003837">
    <property type="protein sequence ID" value="AGH46883.1"/>
    <property type="molecule type" value="Genomic_DNA"/>
</dbReference>
<dbReference type="AlphaFoldDB" id="K6Z4D2"/>
<protein>
    <submittedName>
        <fullName evidence="1">Uncharacterized protein</fullName>
    </submittedName>
</protein>